<evidence type="ECO:0000256" key="1">
    <source>
        <dbReference type="SAM" id="MobiDB-lite"/>
    </source>
</evidence>
<organism evidence="2 3">
    <name type="scientific">Symbiodinium microadriaticum</name>
    <name type="common">Dinoflagellate</name>
    <name type="synonym">Zooxanthella microadriatica</name>
    <dbReference type="NCBI Taxonomy" id="2951"/>
    <lineage>
        <taxon>Eukaryota</taxon>
        <taxon>Sar</taxon>
        <taxon>Alveolata</taxon>
        <taxon>Dinophyceae</taxon>
        <taxon>Suessiales</taxon>
        <taxon>Symbiodiniaceae</taxon>
        <taxon>Symbiodinium</taxon>
    </lineage>
</organism>
<protein>
    <submittedName>
        <fullName evidence="2">Uncharacterized protein</fullName>
    </submittedName>
</protein>
<comment type="caution">
    <text evidence="2">The sequence shown here is derived from an EMBL/GenBank/DDBJ whole genome shotgun (WGS) entry which is preliminary data.</text>
</comment>
<name>A0A1Q9C9M7_SYMMI</name>
<proteinExistence type="predicted"/>
<accession>A0A1Q9C9M7</accession>
<dbReference type="EMBL" id="LSRX01001463">
    <property type="protein sequence ID" value="OLP79632.1"/>
    <property type="molecule type" value="Genomic_DNA"/>
</dbReference>
<gene>
    <name evidence="2" type="ORF">AK812_SmicGene40072</name>
</gene>
<sequence>MCTWLAKNMLRLFRDDGAGDAPLVQGPGDDPVPGDDGVDHGFPQAGGHDDPEEDSDASADDVTSVANFDLSSLQLEMPGPLPQVNQESDAEKFAARLLKRGRATIVEFETLCGLLPADPESRSIAGELTSKTFMSGLFQQGGIIGLRAHVASHPWTTALLCSILRAAYPGPAFTSVVISRNRQVLPHRDSQNGFNTWNILVPASRFSGGGVWQECEDGADPMEYEGTVHWGKILPVASGPQLLDPRRLHATLSWKGIRAVVIGFSIREPHKATQTDEALGARHQPPLQLVERASGEEGDTFHGHLVQAFVKSLRKLLDDFIRSEIGDVQRAFFMLALGKYEEAPFSEQAMSRLRAAWFELLEDPSSASHVEPGQPFYLEALSQTCRAMGDEDWEVLTRAEDNYSRGRRLGVNRPFPRVVAVFRPKGKWREYDESEFQAINDNYASAKAVPDQLEKQFEEEEALGFMYPLSEKEARRRFGDTLRVASLGAIIKDDGSVMALFDGTHSVKLNNMITIADKLEFPTPSNVARAMEIQLEDGNHLLVGIAADIAKAHRRYKHAPEDHGYLGCRARPDGPVWINRVGTFGVACAAYHFARLAGLVGRDALRVAQQATLFQMLFADDLQIMAGGESKYHDIWVVLLYWLMVGTPFKWSKFRGGVCLDYVGFYFDYFRFKVGLSERRAKWIMDFIIDAQGCRGMIEHRRFTEFVGRLVYAGQVLYWLRPFMGPLHRWKAAIHPGTVALMPRMVMVVLRYILKLLQEQHYLVSCKSPPMAYREAFRTDAKAEDDFFVLGGWETLHSFNTKECRWFSVKVQAADFPYLFNSQGTAKGMSTVAELLATWLGLHLFGWLATTGRSFSVSAGTDNLANELVLRRQSTTKFPLTYVYMQLEYDLYRCGGHMSLNWRPRELNAAADELTNSCFESFDLAKRIDYHATDMPCELLRELASFHDEMLEWRKGGEGGTLRSGLSKAFSFQSHVGARYLLLILLLENAGSVGIAAHVLARPEISFLEALLGGSRTNALVPLQIVIDWPVSSSPRMTSPEEQAESFLQNFDFDDVEAPAAPCLSDASDEAEHRWYDSARALDDEGGERQGALDLGLEEPSPEDLDFGSATSEPVLHLPAARPKSAATASASFATVAHDHAIRQQAVADLFKRRRLQRARVIRSEDEIRDSALKRLKVLVLLDPEATALGRSLLRMGMELEEDEKISQSISDAFRAKASTTLQKRAFSLQAFVVRAYDLGFDSPWRLSEGQMYSVFCKLRDDGSKPSTAQHVLEALNFFNGICKFVFMSLDDVVASRTRGVARDLALKRGPISQRDPLTLEQVRALEALMVQDNRPNWQKCFVGVVLFCTHASVRWGDAQRVTSLELMSSGTAAILMGLALGSKMSLRVEAKRKFLPYACVASGVSGEFWAAAWLEARSVEGLGFDAGLIPSWSQREGTWASHAMPSEEACDYLVEMLLDLGVSTPERSVGTRSCKATVLSWAHWSPKVKFTQAEHRLLGHHIKRGSSNLIYSRQLYIELAGKCLAMYRSIRNGDFDPDQTTESRVAAIAAAYDEPGTLVPDPSLPAADGEGESPSEASVSAESGAEPVVREIPPGDRVRLPFEDCDLEELRVHTLSGIVHRLKSQTHFACGRLMTDRYRRFGRDDQDDPDTCFQCKGAKG</sequence>
<feature type="compositionally biased region" description="Acidic residues" evidence="1">
    <location>
        <begin position="1096"/>
        <end position="1106"/>
    </location>
</feature>
<evidence type="ECO:0000313" key="2">
    <source>
        <dbReference type="EMBL" id="OLP79632.1"/>
    </source>
</evidence>
<feature type="region of interest" description="Disordered" evidence="1">
    <location>
        <begin position="20"/>
        <end position="60"/>
    </location>
</feature>
<feature type="region of interest" description="Disordered" evidence="1">
    <location>
        <begin position="1557"/>
        <end position="1593"/>
    </location>
</feature>
<keyword evidence="3" id="KW-1185">Reference proteome</keyword>
<feature type="compositionally biased region" description="Low complexity" evidence="1">
    <location>
        <begin position="1573"/>
        <end position="1588"/>
    </location>
</feature>
<dbReference type="Proteomes" id="UP000186817">
    <property type="component" value="Unassembled WGS sequence"/>
</dbReference>
<feature type="region of interest" description="Disordered" evidence="1">
    <location>
        <begin position="1085"/>
        <end position="1110"/>
    </location>
</feature>
<evidence type="ECO:0000313" key="3">
    <source>
        <dbReference type="Proteomes" id="UP000186817"/>
    </source>
</evidence>
<feature type="compositionally biased region" description="Acidic residues" evidence="1">
    <location>
        <begin position="50"/>
        <end position="59"/>
    </location>
</feature>
<dbReference type="OrthoDB" id="445996at2759"/>
<feature type="compositionally biased region" description="Low complexity" evidence="1">
    <location>
        <begin position="22"/>
        <end position="43"/>
    </location>
</feature>
<reference evidence="2 3" key="1">
    <citation type="submission" date="2016-02" db="EMBL/GenBank/DDBJ databases">
        <title>Genome analysis of coral dinoflagellate symbionts highlights evolutionary adaptations to a symbiotic lifestyle.</title>
        <authorList>
            <person name="Aranda M."/>
            <person name="Li Y."/>
            <person name="Liew Y.J."/>
            <person name="Baumgarten S."/>
            <person name="Simakov O."/>
            <person name="Wilson M."/>
            <person name="Piel J."/>
            <person name="Ashoor H."/>
            <person name="Bougouffa S."/>
            <person name="Bajic V.B."/>
            <person name="Ryu T."/>
            <person name="Ravasi T."/>
            <person name="Bayer T."/>
            <person name="Micklem G."/>
            <person name="Kim H."/>
            <person name="Bhak J."/>
            <person name="Lajeunesse T.C."/>
            <person name="Voolstra C.R."/>
        </authorList>
    </citation>
    <scope>NUCLEOTIDE SEQUENCE [LARGE SCALE GENOMIC DNA]</scope>
    <source>
        <strain evidence="2 3">CCMP2467</strain>
    </source>
</reference>